<reference evidence="8" key="1">
    <citation type="journal article" date="2020" name="mSystems">
        <title>Genome- and Community-Level Interaction Insights into Carbon Utilization and Element Cycling Functions of Hydrothermarchaeota in Hydrothermal Sediment.</title>
        <authorList>
            <person name="Zhou Z."/>
            <person name="Liu Y."/>
            <person name="Xu W."/>
            <person name="Pan J."/>
            <person name="Luo Z.H."/>
            <person name="Li M."/>
        </authorList>
    </citation>
    <scope>NUCLEOTIDE SEQUENCE [LARGE SCALE GENOMIC DNA]</scope>
    <source>
        <strain evidence="8">HyVt-533</strain>
    </source>
</reference>
<organism evidence="8">
    <name type="scientific">Thermodesulfatator atlanticus</name>
    <dbReference type="NCBI Taxonomy" id="501497"/>
    <lineage>
        <taxon>Bacteria</taxon>
        <taxon>Pseudomonadati</taxon>
        <taxon>Thermodesulfobacteriota</taxon>
        <taxon>Thermodesulfobacteria</taxon>
        <taxon>Thermodesulfobacteriales</taxon>
        <taxon>Thermodesulfatatoraceae</taxon>
        <taxon>Thermodesulfatator</taxon>
    </lineage>
</organism>
<keyword evidence="4" id="KW-1134">Transmembrane beta strand</keyword>
<evidence type="ECO:0000256" key="3">
    <source>
        <dbReference type="ARBA" id="ARBA00022448"/>
    </source>
</evidence>
<keyword evidence="3" id="KW-0813">Transport</keyword>
<dbReference type="GO" id="GO:0009279">
    <property type="term" value="C:cell outer membrane"/>
    <property type="evidence" value="ECO:0007669"/>
    <property type="project" value="UniProtKB-SubCell"/>
</dbReference>
<evidence type="ECO:0000256" key="1">
    <source>
        <dbReference type="ARBA" id="ARBA00004442"/>
    </source>
</evidence>
<dbReference type="EMBL" id="DROK01000088">
    <property type="protein sequence ID" value="HHI96795.1"/>
    <property type="molecule type" value="Genomic_DNA"/>
</dbReference>
<keyword evidence="5" id="KW-0812">Transmembrane</keyword>
<dbReference type="Pfam" id="PF02321">
    <property type="entry name" value="OEP"/>
    <property type="match status" value="2"/>
</dbReference>
<dbReference type="GO" id="GO:1990281">
    <property type="term" value="C:efflux pump complex"/>
    <property type="evidence" value="ECO:0007669"/>
    <property type="project" value="TreeGrafter"/>
</dbReference>
<evidence type="ECO:0000256" key="5">
    <source>
        <dbReference type="ARBA" id="ARBA00022692"/>
    </source>
</evidence>
<comment type="similarity">
    <text evidence="2">Belongs to the outer membrane factor (OMF) (TC 1.B.17) family.</text>
</comment>
<evidence type="ECO:0000256" key="2">
    <source>
        <dbReference type="ARBA" id="ARBA00007613"/>
    </source>
</evidence>
<sequence length="444" mass="50121">MRLARWGFWLVFLLVARVYAAEPLTLEKAQKIALAKNPYLKAAEAQVEAAAAGITRARSAFFPRVDIRELYQRSDSPVYVFSSKLAQQNFQAKDFELDRLNYPSPLTNLKTEISITQPLFNRGQEITGYRKAKINHEMALFWRKAVKQRILYETESAYLSLLLAQERIDVMKSAVETARANLKTVSARLAQGMALRSDYLQAKVFLASLEKELLDAKAKAKIARSRLNVILGVPLTKEWIPQKVSLSFVKVPDLAFWTQKALSQRPDLLAEKAKLKLAQEEVRGAKLNFGPAVNLKGVYEYNSEGIGGAQGDAFTLWAQVDFNIFRGFGDKARLAEARARELAQQAQLKAYEREVYHQVEKAYLNLLTAHKQVKVTEAAVAEAKEGLKIVEKRYREGLTIIVELLDAQTALKKARLQHLDALYRYRLALTELKFRAGTLSGGDQ</sequence>
<dbReference type="SUPFAM" id="SSF56954">
    <property type="entry name" value="Outer membrane efflux proteins (OEP)"/>
    <property type="match status" value="1"/>
</dbReference>
<dbReference type="InterPro" id="IPR028351">
    <property type="entry name" value="CyaE"/>
</dbReference>
<accession>A0A7V5U262</accession>
<protein>
    <submittedName>
        <fullName evidence="8">TolC family protein</fullName>
    </submittedName>
</protein>
<evidence type="ECO:0000256" key="4">
    <source>
        <dbReference type="ARBA" id="ARBA00022452"/>
    </source>
</evidence>
<proteinExistence type="inferred from homology"/>
<evidence type="ECO:0000256" key="7">
    <source>
        <dbReference type="ARBA" id="ARBA00023237"/>
    </source>
</evidence>
<dbReference type="GO" id="GO:0015288">
    <property type="term" value="F:porin activity"/>
    <property type="evidence" value="ECO:0007669"/>
    <property type="project" value="TreeGrafter"/>
</dbReference>
<dbReference type="InterPro" id="IPR003423">
    <property type="entry name" value="OMP_efflux"/>
</dbReference>
<dbReference type="PANTHER" id="PTHR30026">
    <property type="entry name" value="OUTER MEMBRANE PROTEIN TOLC"/>
    <property type="match status" value="1"/>
</dbReference>
<dbReference type="PIRSF" id="PIRSF001892">
    <property type="entry name" value="CyaE"/>
    <property type="match status" value="1"/>
</dbReference>
<evidence type="ECO:0000313" key="8">
    <source>
        <dbReference type="EMBL" id="HHI96795.1"/>
    </source>
</evidence>
<keyword evidence="6" id="KW-0472">Membrane</keyword>
<evidence type="ECO:0000256" key="6">
    <source>
        <dbReference type="ARBA" id="ARBA00023136"/>
    </source>
</evidence>
<gene>
    <name evidence="8" type="ORF">ENJ96_02990</name>
</gene>
<dbReference type="PANTHER" id="PTHR30026:SF20">
    <property type="entry name" value="OUTER MEMBRANE PROTEIN TOLC"/>
    <property type="match status" value="1"/>
</dbReference>
<comment type="caution">
    <text evidence="8">The sequence shown here is derived from an EMBL/GenBank/DDBJ whole genome shotgun (WGS) entry which is preliminary data.</text>
</comment>
<keyword evidence="7" id="KW-0998">Cell outer membrane</keyword>
<dbReference type="InterPro" id="IPR051906">
    <property type="entry name" value="TolC-like"/>
</dbReference>
<comment type="subcellular location">
    <subcellularLocation>
        <location evidence="1">Cell outer membrane</location>
    </subcellularLocation>
</comment>
<dbReference type="Proteomes" id="UP000886101">
    <property type="component" value="Unassembled WGS sequence"/>
</dbReference>
<dbReference type="AlphaFoldDB" id="A0A7V5U262"/>
<dbReference type="Gene3D" id="1.20.1600.10">
    <property type="entry name" value="Outer membrane efflux proteins (OEP)"/>
    <property type="match status" value="1"/>
</dbReference>
<name>A0A7V5U262_9BACT</name>
<dbReference type="GO" id="GO:0015562">
    <property type="term" value="F:efflux transmembrane transporter activity"/>
    <property type="evidence" value="ECO:0007669"/>
    <property type="project" value="InterPro"/>
</dbReference>